<gene>
    <name evidence="1" type="ORF">PR018_25510</name>
</gene>
<name>A0ABY8IT59_9HYPH</name>
<keyword evidence="2" id="KW-1185">Reference proteome</keyword>
<dbReference type="Proteomes" id="UP000318939">
    <property type="component" value="Plasmid pTi6.2"/>
</dbReference>
<organism evidence="1 2">
    <name type="scientific">Rhizobium rhododendri</name>
    <dbReference type="NCBI Taxonomy" id="2506430"/>
    <lineage>
        <taxon>Bacteria</taxon>
        <taxon>Pseudomonadati</taxon>
        <taxon>Pseudomonadota</taxon>
        <taxon>Alphaproteobacteria</taxon>
        <taxon>Hyphomicrobiales</taxon>
        <taxon>Rhizobiaceae</taxon>
        <taxon>Rhizobium/Agrobacterium group</taxon>
        <taxon>Rhizobium</taxon>
    </lineage>
</organism>
<accession>A0ABY8IT59</accession>
<dbReference type="Pfam" id="PF15937">
    <property type="entry name" value="PrlF_antitoxin"/>
    <property type="match status" value="1"/>
</dbReference>
<keyword evidence="1" id="KW-0614">Plasmid</keyword>
<evidence type="ECO:0000313" key="2">
    <source>
        <dbReference type="Proteomes" id="UP000318939"/>
    </source>
</evidence>
<reference evidence="1" key="2">
    <citation type="journal article" date="2023" name="MicrobiologyOpen">
        <title>Genomics of the tumorigenes clade of the family Rhizobiaceae and description of Rhizobium rhododendri sp. nov.</title>
        <authorList>
            <person name="Kuzmanovic N."/>
            <person name="diCenzo G.C."/>
            <person name="Bunk B."/>
            <person name="Sproeer C."/>
            <person name="Fruehling A."/>
            <person name="Neumann-Schaal M."/>
            <person name="Overmann J."/>
            <person name="Smalla K."/>
        </authorList>
    </citation>
    <scope>NUCLEOTIDE SEQUENCE</scope>
    <source>
        <strain evidence="1">Rho-6.2</strain>
        <plasmid evidence="1">pTi6.2</plasmid>
    </source>
</reference>
<evidence type="ECO:0000313" key="1">
    <source>
        <dbReference type="EMBL" id="WFS26373.1"/>
    </source>
</evidence>
<dbReference type="RefSeq" id="WP_244615597.1">
    <property type="nucleotide sequence ID" value="NZ_CP117269.1"/>
</dbReference>
<sequence>MAYAEFKGSITTTGRSEALRLDKALFKAHPEFKQRAKIRAHVIGPGSMLVTLDTSEPGDGANDNPERDPVVSAYLAFLERDMVEHPDRLRPFTDLDVARIRTLTANVTVADTDVIPDDVTL</sequence>
<protein>
    <submittedName>
        <fullName evidence="1">Type II toxin-antitoxin system PrlF family antitoxin</fullName>
    </submittedName>
</protein>
<reference evidence="1" key="1">
    <citation type="journal article" date="2019" name="Phytopathology">
        <title>A Novel Group of Rhizobium tumorigenes-Like Agrobacteria Associated with Crown Gall Disease of Rhododendron and Blueberry.</title>
        <authorList>
            <person name="Kuzmanovic N."/>
            <person name="Behrens P."/>
            <person name="Idczak E."/>
            <person name="Wagner S."/>
            <person name="Gotz M."/>
            <person name="Sproer C."/>
            <person name="Bunk B."/>
            <person name="Overmann J."/>
            <person name="Smalla K."/>
        </authorList>
    </citation>
    <scope>NUCLEOTIDE SEQUENCE</scope>
    <source>
        <strain evidence="1">Rho-6.2</strain>
    </source>
</reference>
<geneLocation type="plasmid" evidence="1 2">
    <name>pTi6.2</name>
</geneLocation>
<dbReference type="InterPro" id="IPR031848">
    <property type="entry name" value="PrlF_antitoxin"/>
</dbReference>
<dbReference type="EMBL" id="CP117269">
    <property type="protein sequence ID" value="WFS26373.1"/>
    <property type="molecule type" value="Genomic_DNA"/>
</dbReference>
<proteinExistence type="predicted"/>